<reference evidence="4" key="1">
    <citation type="submission" date="2021-01" db="EMBL/GenBank/DDBJ databases">
        <title>Whole genome shotgun sequence of Sphaerisporangium rufum NBRC 109079.</title>
        <authorList>
            <person name="Komaki H."/>
            <person name="Tamura T."/>
        </authorList>
    </citation>
    <scope>NUCLEOTIDE SEQUENCE</scope>
    <source>
        <strain evidence="4">NBRC 109079</strain>
    </source>
</reference>
<keyword evidence="1" id="KW-0805">Transcription regulation</keyword>
<dbReference type="RefSeq" id="WP_203992027.1">
    <property type="nucleotide sequence ID" value="NZ_BOOU01000080.1"/>
</dbReference>
<dbReference type="PANTHER" id="PTHR34580:SF1">
    <property type="entry name" value="PROTEIN PAFC"/>
    <property type="match status" value="1"/>
</dbReference>
<dbReference type="InterPro" id="IPR026881">
    <property type="entry name" value="WYL_dom"/>
</dbReference>
<sequence>MRASRLISLLLLLQSRDTMTAAELAAELEVSERTVARDVLALSAAGVPVYAERGRRGGYRLLGGYRTRLTGLSRPEAEALFLSGLGGPARDMGLADAVSAARLKVLAALPPALRDASARAGQRFHLDAPGWFTPSGPPPLLAELARAVWRDQVVELRYRHRREVSRTVQPYGLVLKNGVWYLVARVAGDFRTYRVDRAVAVTPANAGFTRDESFDLVAYWAQGVADFLAGLLAEEITVRLSPDGLRLLRWVAEPPAVRRAGEAAGPPDPAGWVVTRLPVESLDVAYGQLLRLGPEAEVLRPASLRARLARAAARMHDRYRRAGPAG</sequence>
<dbReference type="InterPro" id="IPR036390">
    <property type="entry name" value="WH_DNA-bd_sf"/>
</dbReference>
<dbReference type="InterPro" id="IPR036388">
    <property type="entry name" value="WH-like_DNA-bd_sf"/>
</dbReference>
<comment type="caution">
    <text evidence="4">The sequence shown here is derived from an EMBL/GenBank/DDBJ whole genome shotgun (WGS) entry which is preliminary data.</text>
</comment>
<dbReference type="Proteomes" id="UP000655287">
    <property type="component" value="Unassembled WGS sequence"/>
</dbReference>
<dbReference type="Pfam" id="PF08279">
    <property type="entry name" value="HTH_11"/>
    <property type="match status" value="1"/>
</dbReference>
<dbReference type="Pfam" id="PF13280">
    <property type="entry name" value="WYL"/>
    <property type="match status" value="1"/>
</dbReference>
<dbReference type="SUPFAM" id="SSF46785">
    <property type="entry name" value="Winged helix' DNA-binding domain"/>
    <property type="match status" value="1"/>
</dbReference>
<evidence type="ECO:0000313" key="4">
    <source>
        <dbReference type="EMBL" id="GII80778.1"/>
    </source>
</evidence>
<dbReference type="EMBL" id="BOOU01000080">
    <property type="protein sequence ID" value="GII80778.1"/>
    <property type="molecule type" value="Genomic_DNA"/>
</dbReference>
<dbReference type="AlphaFoldDB" id="A0A919R7P9"/>
<protein>
    <submittedName>
        <fullName evidence="4">Transcriptional regulator</fullName>
    </submittedName>
</protein>
<dbReference type="GO" id="GO:0003700">
    <property type="term" value="F:DNA-binding transcription factor activity"/>
    <property type="evidence" value="ECO:0007669"/>
    <property type="project" value="InterPro"/>
</dbReference>
<keyword evidence="5" id="KW-1185">Reference proteome</keyword>
<dbReference type="Gene3D" id="1.10.10.10">
    <property type="entry name" value="Winged helix-like DNA-binding domain superfamily/Winged helix DNA-binding domain"/>
    <property type="match status" value="1"/>
</dbReference>
<evidence type="ECO:0000259" key="3">
    <source>
        <dbReference type="PROSITE" id="PS51000"/>
    </source>
</evidence>
<keyword evidence="2" id="KW-0804">Transcription</keyword>
<accession>A0A919R7P9</accession>
<dbReference type="PROSITE" id="PS52050">
    <property type="entry name" value="WYL"/>
    <property type="match status" value="1"/>
</dbReference>
<dbReference type="InterPro" id="IPR057727">
    <property type="entry name" value="WCX_dom"/>
</dbReference>
<organism evidence="4 5">
    <name type="scientific">Sphaerisporangium rufum</name>
    <dbReference type="NCBI Taxonomy" id="1381558"/>
    <lineage>
        <taxon>Bacteria</taxon>
        <taxon>Bacillati</taxon>
        <taxon>Actinomycetota</taxon>
        <taxon>Actinomycetes</taxon>
        <taxon>Streptosporangiales</taxon>
        <taxon>Streptosporangiaceae</taxon>
        <taxon>Sphaerisporangium</taxon>
    </lineage>
</organism>
<dbReference type="PROSITE" id="PS51000">
    <property type="entry name" value="HTH_DEOR_2"/>
    <property type="match status" value="1"/>
</dbReference>
<dbReference type="InterPro" id="IPR028349">
    <property type="entry name" value="PafC-like"/>
</dbReference>
<dbReference type="InterPro" id="IPR013196">
    <property type="entry name" value="HTH_11"/>
</dbReference>
<dbReference type="InterPro" id="IPR051534">
    <property type="entry name" value="CBASS_pafABC_assoc_protein"/>
</dbReference>
<feature type="domain" description="HTH deoR-type" evidence="3">
    <location>
        <begin position="2"/>
        <end position="67"/>
    </location>
</feature>
<gene>
    <name evidence="4" type="ORF">Sru01_57600</name>
</gene>
<dbReference type="Pfam" id="PF25583">
    <property type="entry name" value="WCX"/>
    <property type="match status" value="1"/>
</dbReference>
<dbReference type="PANTHER" id="PTHR34580">
    <property type="match status" value="1"/>
</dbReference>
<name>A0A919R7P9_9ACTN</name>
<proteinExistence type="predicted"/>
<evidence type="ECO:0000313" key="5">
    <source>
        <dbReference type="Proteomes" id="UP000655287"/>
    </source>
</evidence>
<dbReference type="InterPro" id="IPR001034">
    <property type="entry name" value="DeoR_HTH"/>
</dbReference>
<dbReference type="PIRSF" id="PIRSF016838">
    <property type="entry name" value="PafC"/>
    <property type="match status" value="1"/>
</dbReference>
<evidence type="ECO:0000256" key="2">
    <source>
        <dbReference type="ARBA" id="ARBA00023163"/>
    </source>
</evidence>
<evidence type="ECO:0000256" key="1">
    <source>
        <dbReference type="ARBA" id="ARBA00023015"/>
    </source>
</evidence>